<dbReference type="AlphaFoldDB" id="A0A1B9GW42"/>
<accession>A0A1B9GW42</accession>
<name>A0A1B9GW42_9TREE</name>
<dbReference type="EMBL" id="KI669499">
    <property type="protein sequence ID" value="OCF35248.1"/>
    <property type="molecule type" value="Genomic_DNA"/>
</dbReference>
<reference evidence="1 2" key="1">
    <citation type="submission" date="2013-07" db="EMBL/GenBank/DDBJ databases">
        <title>The Genome Sequence of Cryptococcus heveanensis BCC8398.</title>
        <authorList>
            <consortium name="The Broad Institute Genome Sequencing Platform"/>
            <person name="Cuomo C."/>
            <person name="Litvintseva A."/>
            <person name="Chen Y."/>
            <person name="Heitman J."/>
            <person name="Sun S."/>
            <person name="Springer D."/>
            <person name="Dromer F."/>
            <person name="Young S.K."/>
            <person name="Zeng Q."/>
            <person name="Gargeya S."/>
            <person name="Fitzgerald M."/>
            <person name="Abouelleil A."/>
            <person name="Alvarado L."/>
            <person name="Berlin A.M."/>
            <person name="Chapman S.B."/>
            <person name="Dewar J."/>
            <person name="Goldberg J."/>
            <person name="Griggs A."/>
            <person name="Gujja S."/>
            <person name="Hansen M."/>
            <person name="Howarth C."/>
            <person name="Imamovic A."/>
            <person name="Larimer J."/>
            <person name="McCowan C."/>
            <person name="Murphy C."/>
            <person name="Pearson M."/>
            <person name="Priest M."/>
            <person name="Roberts A."/>
            <person name="Saif S."/>
            <person name="Shea T."/>
            <person name="Sykes S."/>
            <person name="Wortman J."/>
            <person name="Nusbaum C."/>
            <person name="Birren B."/>
        </authorList>
    </citation>
    <scope>NUCLEOTIDE SEQUENCE [LARGE SCALE GENOMIC DNA]</scope>
    <source>
        <strain evidence="1 2">BCC8398</strain>
    </source>
</reference>
<evidence type="ECO:0000313" key="1">
    <source>
        <dbReference type="EMBL" id="OCF35248.1"/>
    </source>
</evidence>
<organism evidence="1 2">
    <name type="scientific">Kwoniella heveanensis BCC8398</name>
    <dbReference type="NCBI Taxonomy" id="1296120"/>
    <lineage>
        <taxon>Eukaryota</taxon>
        <taxon>Fungi</taxon>
        <taxon>Dikarya</taxon>
        <taxon>Basidiomycota</taxon>
        <taxon>Agaricomycotina</taxon>
        <taxon>Tremellomycetes</taxon>
        <taxon>Tremellales</taxon>
        <taxon>Cryptococcaceae</taxon>
        <taxon>Kwoniella</taxon>
    </lineage>
</organism>
<keyword evidence="2" id="KW-1185">Reference proteome</keyword>
<protein>
    <submittedName>
        <fullName evidence="1">Uncharacterized protein</fullName>
    </submittedName>
</protein>
<dbReference type="Proteomes" id="UP000092666">
    <property type="component" value="Unassembled WGS sequence"/>
</dbReference>
<reference evidence="2" key="2">
    <citation type="submission" date="2013-12" db="EMBL/GenBank/DDBJ databases">
        <title>Evolution of pathogenesis and genome organization in the Tremellales.</title>
        <authorList>
            <person name="Cuomo C."/>
            <person name="Litvintseva A."/>
            <person name="Heitman J."/>
            <person name="Chen Y."/>
            <person name="Sun S."/>
            <person name="Springer D."/>
            <person name="Dromer F."/>
            <person name="Young S."/>
            <person name="Zeng Q."/>
            <person name="Chapman S."/>
            <person name="Gujja S."/>
            <person name="Saif S."/>
            <person name="Birren B."/>
        </authorList>
    </citation>
    <scope>NUCLEOTIDE SEQUENCE [LARGE SCALE GENOMIC DNA]</scope>
    <source>
        <strain evidence="2">BCC8398</strain>
    </source>
</reference>
<dbReference type="OrthoDB" id="2563916at2759"/>
<gene>
    <name evidence="1" type="ORF">I316_02794</name>
</gene>
<proteinExistence type="predicted"/>
<sequence>MGHLFSTVTWESPAGGKFRIFSRFYDVYGLGEWKPVEVQERIINSVHFARVGACLVTVELKPNGTHEIEFRKEKQWTAKQVRYLERSLDGLNMPYHWWGLVIIRPHLRLSKEAAMKAAAAKAEASEEAGKAVVVEEKRKTVVEKKEVKIKE</sequence>
<evidence type="ECO:0000313" key="2">
    <source>
        <dbReference type="Proteomes" id="UP000092666"/>
    </source>
</evidence>